<evidence type="ECO:0000256" key="1">
    <source>
        <dbReference type="ARBA" id="ARBA00022737"/>
    </source>
</evidence>
<keyword evidence="2 3" id="KW-0802">TPR repeat</keyword>
<feature type="repeat" description="TPR" evidence="3">
    <location>
        <begin position="35"/>
        <end position="68"/>
    </location>
</feature>
<evidence type="ECO:0000313" key="6">
    <source>
        <dbReference type="Proteomes" id="UP000011087"/>
    </source>
</evidence>
<dbReference type="SUPFAM" id="SSF48452">
    <property type="entry name" value="TPR-like"/>
    <property type="match status" value="1"/>
</dbReference>
<dbReference type="OMA" id="PFNICEA"/>
<dbReference type="OrthoDB" id="2423701at2759"/>
<name>L1ISZ0_GUITC</name>
<dbReference type="EMBL" id="JH993043">
    <property type="protein sequence ID" value="EKX39019.1"/>
    <property type="molecule type" value="Genomic_DNA"/>
</dbReference>
<reference evidence="4 6" key="1">
    <citation type="journal article" date="2012" name="Nature">
        <title>Algal genomes reveal evolutionary mosaicism and the fate of nucleomorphs.</title>
        <authorList>
            <consortium name="DOE Joint Genome Institute"/>
            <person name="Curtis B.A."/>
            <person name="Tanifuji G."/>
            <person name="Burki F."/>
            <person name="Gruber A."/>
            <person name="Irimia M."/>
            <person name="Maruyama S."/>
            <person name="Arias M.C."/>
            <person name="Ball S.G."/>
            <person name="Gile G.H."/>
            <person name="Hirakawa Y."/>
            <person name="Hopkins J.F."/>
            <person name="Kuo A."/>
            <person name="Rensing S.A."/>
            <person name="Schmutz J."/>
            <person name="Symeonidi A."/>
            <person name="Elias M."/>
            <person name="Eveleigh R.J."/>
            <person name="Herman E.K."/>
            <person name="Klute M.J."/>
            <person name="Nakayama T."/>
            <person name="Obornik M."/>
            <person name="Reyes-Prieto A."/>
            <person name="Armbrust E.V."/>
            <person name="Aves S.J."/>
            <person name="Beiko R.G."/>
            <person name="Coutinho P."/>
            <person name="Dacks J.B."/>
            <person name="Durnford D.G."/>
            <person name="Fast N.M."/>
            <person name="Green B.R."/>
            <person name="Grisdale C.J."/>
            <person name="Hempel F."/>
            <person name="Henrissat B."/>
            <person name="Hoppner M.P."/>
            <person name="Ishida K."/>
            <person name="Kim E."/>
            <person name="Koreny L."/>
            <person name="Kroth P.G."/>
            <person name="Liu Y."/>
            <person name="Malik S.B."/>
            <person name="Maier U.G."/>
            <person name="McRose D."/>
            <person name="Mock T."/>
            <person name="Neilson J.A."/>
            <person name="Onodera N.T."/>
            <person name="Poole A.M."/>
            <person name="Pritham E.J."/>
            <person name="Richards T.A."/>
            <person name="Rocap G."/>
            <person name="Roy S.W."/>
            <person name="Sarai C."/>
            <person name="Schaack S."/>
            <person name="Shirato S."/>
            <person name="Slamovits C.H."/>
            <person name="Spencer D.F."/>
            <person name="Suzuki S."/>
            <person name="Worden A.Z."/>
            <person name="Zauner S."/>
            <person name="Barry K."/>
            <person name="Bell C."/>
            <person name="Bharti A.K."/>
            <person name="Crow J.A."/>
            <person name="Grimwood J."/>
            <person name="Kramer R."/>
            <person name="Lindquist E."/>
            <person name="Lucas S."/>
            <person name="Salamov A."/>
            <person name="McFadden G.I."/>
            <person name="Lane C.E."/>
            <person name="Keeling P.J."/>
            <person name="Gray M.W."/>
            <person name="Grigoriev I.V."/>
            <person name="Archibald J.M."/>
        </authorList>
    </citation>
    <scope>NUCLEOTIDE SEQUENCE</scope>
    <source>
        <strain evidence="4 6">CCMP2712</strain>
    </source>
</reference>
<dbReference type="STRING" id="905079.L1ISZ0"/>
<dbReference type="AlphaFoldDB" id="L1ISZ0"/>
<feature type="non-terminal residue" evidence="4">
    <location>
        <position position="1"/>
    </location>
</feature>
<dbReference type="InterPro" id="IPR047150">
    <property type="entry name" value="SGT"/>
</dbReference>
<dbReference type="Pfam" id="PF00515">
    <property type="entry name" value="TPR_1"/>
    <property type="match status" value="1"/>
</dbReference>
<dbReference type="GO" id="GO:0016020">
    <property type="term" value="C:membrane"/>
    <property type="evidence" value="ECO:0007669"/>
    <property type="project" value="TreeGrafter"/>
</dbReference>
<dbReference type="Gene3D" id="1.25.40.10">
    <property type="entry name" value="Tetratricopeptide repeat domain"/>
    <property type="match status" value="1"/>
</dbReference>
<dbReference type="PaxDb" id="55529-EKX39019"/>
<dbReference type="InterPro" id="IPR011990">
    <property type="entry name" value="TPR-like_helical_dom_sf"/>
</dbReference>
<dbReference type="KEGG" id="gtt:GUITHDRAFT_46734"/>
<evidence type="ECO:0000313" key="5">
    <source>
        <dbReference type="EnsemblProtists" id="EKX39019"/>
    </source>
</evidence>
<dbReference type="RefSeq" id="XP_005825999.1">
    <property type="nucleotide sequence ID" value="XM_005825942.1"/>
</dbReference>
<dbReference type="PANTHER" id="PTHR45831">
    <property type="entry name" value="LD24721P"/>
    <property type="match status" value="1"/>
</dbReference>
<evidence type="ECO:0000256" key="2">
    <source>
        <dbReference type="ARBA" id="ARBA00022803"/>
    </source>
</evidence>
<dbReference type="PANTHER" id="PTHR45831:SF5">
    <property type="entry name" value="STI1 DOMAIN-CONTAINING PROTEIN"/>
    <property type="match status" value="1"/>
</dbReference>
<dbReference type="SMART" id="SM00028">
    <property type="entry name" value="TPR"/>
    <property type="match status" value="2"/>
</dbReference>
<dbReference type="HOGENOM" id="CLU_141867_2_1_1"/>
<dbReference type="GO" id="GO:0006620">
    <property type="term" value="P:post-translational protein targeting to endoplasmic reticulum membrane"/>
    <property type="evidence" value="ECO:0007669"/>
    <property type="project" value="TreeGrafter"/>
</dbReference>
<dbReference type="PROSITE" id="PS50005">
    <property type="entry name" value="TPR"/>
    <property type="match status" value="1"/>
</dbReference>
<organism evidence="4">
    <name type="scientific">Guillardia theta (strain CCMP2712)</name>
    <name type="common">Cryptophyte</name>
    <dbReference type="NCBI Taxonomy" id="905079"/>
    <lineage>
        <taxon>Eukaryota</taxon>
        <taxon>Cryptophyceae</taxon>
        <taxon>Pyrenomonadales</taxon>
        <taxon>Geminigeraceae</taxon>
        <taxon>Guillardia</taxon>
    </lineage>
</organism>
<dbReference type="InterPro" id="IPR019734">
    <property type="entry name" value="TPR_rpt"/>
</dbReference>
<sequence length="79" mass="9091">SDRIKDEGNKLLMAGDYESAITKYTRSLERNPKNAISFANRAQAYISTSSYEKAVEDCNRCLEIDPRYVKAYLRRSTAY</sequence>
<keyword evidence="6" id="KW-1185">Reference proteome</keyword>
<accession>L1ISZ0</accession>
<protein>
    <submittedName>
        <fullName evidence="4 5">Uncharacterized protein</fullName>
    </submittedName>
</protein>
<evidence type="ECO:0000256" key="3">
    <source>
        <dbReference type="PROSITE-ProRule" id="PRU00339"/>
    </source>
</evidence>
<keyword evidence="1" id="KW-0677">Repeat</keyword>
<proteinExistence type="predicted"/>
<reference evidence="6" key="2">
    <citation type="submission" date="2012-11" db="EMBL/GenBank/DDBJ databases">
        <authorList>
            <person name="Kuo A."/>
            <person name="Curtis B.A."/>
            <person name="Tanifuji G."/>
            <person name="Burki F."/>
            <person name="Gruber A."/>
            <person name="Irimia M."/>
            <person name="Maruyama S."/>
            <person name="Arias M.C."/>
            <person name="Ball S.G."/>
            <person name="Gile G.H."/>
            <person name="Hirakawa Y."/>
            <person name="Hopkins J.F."/>
            <person name="Rensing S.A."/>
            <person name="Schmutz J."/>
            <person name="Symeonidi A."/>
            <person name="Elias M."/>
            <person name="Eveleigh R.J."/>
            <person name="Herman E.K."/>
            <person name="Klute M.J."/>
            <person name="Nakayama T."/>
            <person name="Obornik M."/>
            <person name="Reyes-Prieto A."/>
            <person name="Armbrust E.V."/>
            <person name="Aves S.J."/>
            <person name="Beiko R.G."/>
            <person name="Coutinho P."/>
            <person name="Dacks J.B."/>
            <person name="Durnford D.G."/>
            <person name="Fast N.M."/>
            <person name="Green B.R."/>
            <person name="Grisdale C."/>
            <person name="Hempe F."/>
            <person name="Henrissat B."/>
            <person name="Hoppner M.P."/>
            <person name="Ishida K.-I."/>
            <person name="Kim E."/>
            <person name="Koreny L."/>
            <person name="Kroth P.G."/>
            <person name="Liu Y."/>
            <person name="Malik S.-B."/>
            <person name="Maier U.G."/>
            <person name="McRose D."/>
            <person name="Mock T."/>
            <person name="Neilson J.A."/>
            <person name="Onodera N.T."/>
            <person name="Poole A.M."/>
            <person name="Pritham E.J."/>
            <person name="Richards T.A."/>
            <person name="Rocap G."/>
            <person name="Roy S.W."/>
            <person name="Sarai C."/>
            <person name="Schaack S."/>
            <person name="Shirato S."/>
            <person name="Slamovits C.H."/>
            <person name="Spencer D.F."/>
            <person name="Suzuki S."/>
            <person name="Worden A.Z."/>
            <person name="Zauner S."/>
            <person name="Barry K."/>
            <person name="Bell C."/>
            <person name="Bharti A.K."/>
            <person name="Crow J.A."/>
            <person name="Grimwood J."/>
            <person name="Kramer R."/>
            <person name="Lindquist E."/>
            <person name="Lucas S."/>
            <person name="Salamov A."/>
            <person name="McFadden G.I."/>
            <person name="Lane C.E."/>
            <person name="Keeling P.J."/>
            <person name="Gray M.W."/>
            <person name="Grigoriev I.V."/>
            <person name="Archibald J.M."/>
        </authorList>
    </citation>
    <scope>NUCLEOTIDE SEQUENCE</scope>
    <source>
        <strain evidence="6">CCMP2712</strain>
    </source>
</reference>
<reference evidence="5" key="3">
    <citation type="submission" date="2016-03" db="UniProtKB">
        <authorList>
            <consortium name="EnsemblProtists"/>
        </authorList>
    </citation>
    <scope>IDENTIFICATION</scope>
</reference>
<feature type="non-terminal residue" evidence="4">
    <location>
        <position position="79"/>
    </location>
</feature>
<gene>
    <name evidence="4" type="ORF">GUITHDRAFT_46734</name>
</gene>
<dbReference type="GO" id="GO:0060090">
    <property type="term" value="F:molecular adaptor activity"/>
    <property type="evidence" value="ECO:0007669"/>
    <property type="project" value="TreeGrafter"/>
</dbReference>
<dbReference type="eggNOG" id="KOG0553">
    <property type="taxonomic scope" value="Eukaryota"/>
</dbReference>
<dbReference type="GeneID" id="17295783"/>
<dbReference type="GO" id="GO:0072380">
    <property type="term" value="C:TRC complex"/>
    <property type="evidence" value="ECO:0007669"/>
    <property type="project" value="TreeGrafter"/>
</dbReference>
<dbReference type="Proteomes" id="UP000011087">
    <property type="component" value="Unassembled WGS sequence"/>
</dbReference>
<evidence type="ECO:0000313" key="4">
    <source>
        <dbReference type="EMBL" id="EKX39019.1"/>
    </source>
</evidence>
<dbReference type="EnsemblProtists" id="EKX39019">
    <property type="protein sequence ID" value="EKX39019"/>
    <property type="gene ID" value="GUITHDRAFT_46734"/>
</dbReference>